<sequence>MALLSELEEEEFRHRLDLIRAKKGFIIDMDGVVYKHHQSDVLLPGVKDFIDWLNRENKVYLFLTNSASPTPQELSDRLARLGIPDIPPSRFYTSALATAKFLQSQKPNGGKCFVLGTPALTYTLYEHGFTMTESSPDYVIVGSEGPSMTFEALQKALAFITKDNAKLIGTNPDVDGVKESGEKLIGPGAFLKMLEVASGKKAFCCGKPSSLMMAYAQAFLGLPKEDVCIVGDRMDTDILAGTSAQIDPVLVMSGVTNLKNLTRDAYRPYIVLNGVGRLHSTSTLVKLGSLKPGTIQPNPKPYLYFLLNPFTFPFLCR</sequence>
<dbReference type="InterPro" id="IPR023214">
    <property type="entry name" value="HAD_sf"/>
</dbReference>
<dbReference type="GO" id="GO:0005737">
    <property type="term" value="C:cytoplasm"/>
    <property type="evidence" value="ECO:0007669"/>
    <property type="project" value="TreeGrafter"/>
</dbReference>
<accession>A0A1Y2BPQ9</accession>
<dbReference type="PANTHER" id="PTHR19288">
    <property type="entry name" value="4-NITROPHENYLPHOSPHATASE-RELATED"/>
    <property type="match status" value="1"/>
</dbReference>
<dbReference type="OrthoDB" id="10251048at2759"/>
<comment type="caution">
    <text evidence="1">The sequence shown here is derived from an EMBL/GenBank/DDBJ whole genome shotgun (WGS) entry which is preliminary data.</text>
</comment>
<name>A0A1Y2BPQ9_9FUNG</name>
<dbReference type="GO" id="GO:0016791">
    <property type="term" value="F:phosphatase activity"/>
    <property type="evidence" value="ECO:0007669"/>
    <property type="project" value="TreeGrafter"/>
</dbReference>
<organism evidence="1 2">
    <name type="scientific">Rhizoclosmatium globosum</name>
    <dbReference type="NCBI Taxonomy" id="329046"/>
    <lineage>
        <taxon>Eukaryota</taxon>
        <taxon>Fungi</taxon>
        <taxon>Fungi incertae sedis</taxon>
        <taxon>Chytridiomycota</taxon>
        <taxon>Chytridiomycota incertae sedis</taxon>
        <taxon>Chytridiomycetes</taxon>
        <taxon>Chytridiales</taxon>
        <taxon>Chytriomycetaceae</taxon>
        <taxon>Rhizoclosmatium</taxon>
    </lineage>
</organism>
<dbReference type="Pfam" id="PF13344">
    <property type="entry name" value="Hydrolase_6"/>
    <property type="match status" value="1"/>
</dbReference>
<evidence type="ECO:0000313" key="1">
    <source>
        <dbReference type="EMBL" id="ORY36716.1"/>
    </source>
</evidence>
<dbReference type="EMBL" id="MCGO01000054">
    <property type="protein sequence ID" value="ORY36716.1"/>
    <property type="molecule type" value="Genomic_DNA"/>
</dbReference>
<dbReference type="NCBIfam" id="TIGR01460">
    <property type="entry name" value="HAD-SF-IIA"/>
    <property type="match status" value="1"/>
</dbReference>
<dbReference type="SUPFAM" id="SSF56784">
    <property type="entry name" value="HAD-like"/>
    <property type="match status" value="1"/>
</dbReference>
<dbReference type="STRING" id="329046.A0A1Y2BPQ9"/>
<keyword evidence="2" id="KW-1185">Reference proteome</keyword>
<protein>
    <submittedName>
        <fullName evidence="1">HAD-like protein</fullName>
    </submittedName>
</protein>
<dbReference type="Gene3D" id="3.40.50.1000">
    <property type="entry name" value="HAD superfamily/HAD-like"/>
    <property type="match status" value="2"/>
</dbReference>
<proteinExistence type="predicted"/>
<dbReference type="InterPro" id="IPR006357">
    <property type="entry name" value="HAD-SF_hydro_IIA"/>
</dbReference>
<reference evidence="1 2" key="1">
    <citation type="submission" date="2016-07" db="EMBL/GenBank/DDBJ databases">
        <title>Pervasive Adenine N6-methylation of Active Genes in Fungi.</title>
        <authorList>
            <consortium name="DOE Joint Genome Institute"/>
            <person name="Mondo S.J."/>
            <person name="Dannebaum R.O."/>
            <person name="Kuo R.C."/>
            <person name="Labutti K."/>
            <person name="Haridas S."/>
            <person name="Kuo A."/>
            <person name="Salamov A."/>
            <person name="Ahrendt S.R."/>
            <person name="Lipzen A."/>
            <person name="Sullivan W."/>
            <person name="Andreopoulos W.B."/>
            <person name="Clum A."/>
            <person name="Lindquist E."/>
            <person name="Daum C."/>
            <person name="Ramamoorthy G.K."/>
            <person name="Gryganskyi A."/>
            <person name="Culley D."/>
            <person name="Magnuson J.K."/>
            <person name="James T.Y."/>
            <person name="O'Malley M.A."/>
            <person name="Stajich J.E."/>
            <person name="Spatafora J.W."/>
            <person name="Visel A."/>
            <person name="Grigoriev I.V."/>
        </authorList>
    </citation>
    <scope>NUCLEOTIDE SEQUENCE [LARGE SCALE GENOMIC DNA]</scope>
    <source>
        <strain evidence="1 2">JEL800</strain>
    </source>
</reference>
<dbReference type="AlphaFoldDB" id="A0A1Y2BPQ9"/>
<dbReference type="Pfam" id="PF13242">
    <property type="entry name" value="Hydrolase_like"/>
    <property type="match status" value="1"/>
</dbReference>
<dbReference type="Proteomes" id="UP000193642">
    <property type="component" value="Unassembled WGS sequence"/>
</dbReference>
<gene>
    <name evidence="1" type="ORF">BCR33DRAFT_742662</name>
</gene>
<evidence type="ECO:0000313" key="2">
    <source>
        <dbReference type="Proteomes" id="UP000193642"/>
    </source>
</evidence>
<dbReference type="InterPro" id="IPR036412">
    <property type="entry name" value="HAD-like_sf"/>
</dbReference>
<dbReference type="PANTHER" id="PTHR19288:SF46">
    <property type="entry name" value="HALOACID DEHALOGENASE-LIKE HYDROLASE DOMAIN-CONTAINING PROTEIN 2"/>
    <property type="match status" value="1"/>
</dbReference>